<keyword evidence="1" id="KW-1133">Transmembrane helix</keyword>
<reference evidence="2" key="1">
    <citation type="journal article" date="2014" name="Int. J. Syst. Evol. Microbiol.">
        <title>Complete genome sequence of Corynebacterium casei LMG S-19264T (=DSM 44701T), isolated from a smear-ripened cheese.</title>
        <authorList>
            <consortium name="US DOE Joint Genome Institute (JGI-PGF)"/>
            <person name="Walter F."/>
            <person name="Albersmeier A."/>
            <person name="Kalinowski J."/>
            <person name="Ruckert C."/>
        </authorList>
    </citation>
    <scope>NUCLEOTIDE SEQUENCE</scope>
    <source>
        <strain evidence="2">CCM 7897</strain>
    </source>
</reference>
<dbReference type="Proteomes" id="UP000606044">
    <property type="component" value="Unassembled WGS sequence"/>
</dbReference>
<name>A0A917BTA9_9HYPH</name>
<feature type="transmembrane region" description="Helical" evidence="1">
    <location>
        <begin position="86"/>
        <end position="106"/>
    </location>
</feature>
<evidence type="ECO:0000313" key="3">
    <source>
        <dbReference type="Proteomes" id="UP000606044"/>
    </source>
</evidence>
<protein>
    <submittedName>
        <fullName evidence="2">Inner membrane protein YdgC</fullName>
    </submittedName>
</protein>
<sequence length="109" mass="11512">MDLIWKGMAGGAVTMLIAHLSKQGATLPGILPLFPTFSLIALLIMGARGDLPALQETCLASAKTLPAYLAFLLACYFALGQMDYRLALLVGLAAWGVMLGVMFGLARLV</sequence>
<dbReference type="EMBL" id="BMCT01000001">
    <property type="protein sequence ID" value="GGF57970.1"/>
    <property type="molecule type" value="Genomic_DNA"/>
</dbReference>
<evidence type="ECO:0000313" key="2">
    <source>
        <dbReference type="EMBL" id="GGF57970.1"/>
    </source>
</evidence>
<gene>
    <name evidence="2" type="primary">ydgC</name>
    <name evidence="2" type="ORF">GCM10007301_17130</name>
</gene>
<keyword evidence="1" id="KW-0812">Transmembrane</keyword>
<dbReference type="RefSeq" id="WP_188577174.1">
    <property type="nucleotide sequence ID" value="NZ_BMCT01000001.1"/>
</dbReference>
<organism evidence="2 3">
    <name type="scientific">Azorhizobium oxalatiphilum</name>
    <dbReference type="NCBI Taxonomy" id="980631"/>
    <lineage>
        <taxon>Bacteria</taxon>
        <taxon>Pseudomonadati</taxon>
        <taxon>Pseudomonadota</taxon>
        <taxon>Alphaproteobacteria</taxon>
        <taxon>Hyphomicrobiales</taxon>
        <taxon>Xanthobacteraceae</taxon>
        <taxon>Azorhizobium</taxon>
    </lineage>
</organism>
<comment type="caution">
    <text evidence="2">The sequence shown here is derived from an EMBL/GenBank/DDBJ whole genome shotgun (WGS) entry which is preliminary data.</text>
</comment>
<feature type="transmembrane region" description="Helical" evidence="1">
    <location>
        <begin position="59"/>
        <end position="79"/>
    </location>
</feature>
<keyword evidence="3" id="KW-1185">Reference proteome</keyword>
<accession>A0A917BTA9</accession>
<dbReference type="Pfam" id="PF06942">
    <property type="entry name" value="GlpM"/>
    <property type="match status" value="1"/>
</dbReference>
<dbReference type="InterPro" id="IPR009707">
    <property type="entry name" value="GlpM/YdgC"/>
</dbReference>
<dbReference type="AlphaFoldDB" id="A0A917BTA9"/>
<reference evidence="2" key="2">
    <citation type="submission" date="2020-09" db="EMBL/GenBank/DDBJ databases">
        <authorList>
            <person name="Sun Q."/>
            <person name="Sedlacek I."/>
        </authorList>
    </citation>
    <scope>NUCLEOTIDE SEQUENCE</scope>
    <source>
        <strain evidence="2">CCM 7897</strain>
    </source>
</reference>
<evidence type="ECO:0000256" key="1">
    <source>
        <dbReference type="SAM" id="Phobius"/>
    </source>
</evidence>
<proteinExistence type="predicted"/>
<keyword evidence="1" id="KW-0472">Membrane</keyword>
<feature type="transmembrane region" description="Helical" evidence="1">
    <location>
        <begin position="25"/>
        <end position="47"/>
    </location>
</feature>